<dbReference type="Proteomes" id="UP000886355">
    <property type="component" value="Unassembled WGS sequence"/>
</dbReference>
<keyword evidence="2" id="KW-0238">DNA-binding</keyword>
<dbReference type="EMBL" id="DQZW01000219">
    <property type="protein sequence ID" value="HDL90174.1"/>
    <property type="molecule type" value="Genomic_DNA"/>
</dbReference>
<evidence type="ECO:0000313" key="2">
    <source>
        <dbReference type="EMBL" id="HDL90174.1"/>
    </source>
</evidence>
<feature type="domain" description="SpoVT-AbrB" evidence="1">
    <location>
        <begin position="6"/>
        <end position="53"/>
    </location>
</feature>
<comment type="caution">
    <text evidence="2">The sequence shown here is derived from an EMBL/GenBank/DDBJ whole genome shotgun (WGS) entry which is preliminary data.</text>
</comment>
<evidence type="ECO:0000259" key="1">
    <source>
        <dbReference type="SMART" id="SM00966"/>
    </source>
</evidence>
<protein>
    <submittedName>
        <fullName evidence="2">AbrB/MazE/SpoVT family DNA-binding domain-containing protein</fullName>
    </submittedName>
</protein>
<sequence>MRRKVFKTGNSLVVSLPKDAIEEMKIREGSMISVYYDRVTKKLIVEPIKAGQVVEGVDEEFAKQVSDFIEEYKPALDELAK</sequence>
<reference evidence="2" key="1">
    <citation type="journal article" date="2020" name="mSystems">
        <title>Genome- and Community-Level Interaction Insights into Carbon Utilization and Element Cycling Functions of Hydrothermarchaeota in Hydrothermal Sediment.</title>
        <authorList>
            <person name="Zhou Z."/>
            <person name="Liu Y."/>
            <person name="Xu W."/>
            <person name="Pan J."/>
            <person name="Luo Z.H."/>
            <person name="Li M."/>
        </authorList>
    </citation>
    <scope>NUCLEOTIDE SEQUENCE [LARGE SCALE GENOMIC DNA]</scope>
    <source>
        <strain evidence="2">HyVt-19</strain>
    </source>
</reference>
<dbReference type="GO" id="GO:0003677">
    <property type="term" value="F:DNA binding"/>
    <property type="evidence" value="ECO:0007669"/>
    <property type="project" value="UniProtKB-KW"/>
</dbReference>
<dbReference type="SMART" id="SM00966">
    <property type="entry name" value="SpoVT_AbrB"/>
    <property type="match status" value="1"/>
</dbReference>
<dbReference type="AlphaFoldDB" id="A0A7C0WSC7"/>
<gene>
    <name evidence="2" type="ORF">ENG14_04655</name>
</gene>
<organism evidence="2">
    <name type="scientific">Thermodesulforhabdus norvegica</name>
    <dbReference type="NCBI Taxonomy" id="39841"/>
    <lineage>
        <taxon>Bacteria</taxon>
        <taxon>Pseudomonadati</taxon>
        <taxon>Thermodesulfobacteriota</taxon>
        <taxon>Syntrophobacteria</taxon>
        <taxon>Syntrophobacterales</taxon>
        <taxon>Thermodesulforhabdaceae</taxon>
        <taxon>Thermodesulforhabdus</taxon>
    </lineage>
</organism>
<proteinExistence type="predicted"/>
<dbReference type="SUPFAM" id="SSF89447">
    <property type="entry name" value="AbrB/MazE/MraZ-like"/>
    <property type="match status" value="1"/>
</dbReference>
<dbReference type="InterPro" id="IPR037914">
    <property type="entry name" value="SpoVT-AbrB_sf"/>
</dbReference>
<dbReference type="Pfam" id="PF04014">
    <property type="entry name" value="MazE_antitoxin"/>
    <property type="match status" value="1"/>
</dbReference>
<accession>A0A7C0WSC7</accession>
<name>A0A7C0WSC7_9BACT</name>
<dbReference type="InterPro" id="IPR007159">
    <property type="entry name" value="SpoVT-AbrB_dom"/>
</dbReference>
<dbReference type="Gene3D" id="2.10.260.10">
    <property type="match status" value="1"/>
</dbReference>